<keyword evidence="6" id="KW-1185">Reference proteome</keyword>
<organism evidence="5 6">
    <name type="scientific">Thermus arciformis</name>
    <dbReference type="NCBI Taxonomy" id="482827"/>
    <lineage>
        <taxon>Bacteria</taxon>
        <taxon>Thermotogati</taxon>
        <taxon>Deinococcota</taxon>
        <taxon>Deinococci</taxon>
        <taxon>Thermales</taxon>
        <taxon>Thermaceae</taxon>
        <taxon>Thermus</taxon>
    </lineage>
</organism>
<dbReference type="AlphaFoldDB" id="A0A1G7IWY3"/>
<name>A0A1G7IWY3_9DEIN</name>
<keyword evidence="1" id="KW-0113">Calvin cycle</keyword>
<dbReference type="HAMAP" id="MF_00859">
    <property type="entry name" value="RuBisCO_S_bact"/>
    <property type="match status" value="1"/>
</dbReference>
<reference evidence="6" key="1">
    <citation type="submission" date="2016-10" db="EMBL/GenBank/DDBJ databases">
        <authorList>
            <person name="Varghese N."/>
            <person name="Submissions S."/>
        </authorList>
    </citation>
    <scope>NUCLEOTIDE SEQUENCE [LARGE SCALE GENOMIC DNA]</scope>
    <source>
        <strain evidence="6">CGMCC 1.6992</strain>
    </source>
</reference>
<protein>
    <submittedName>
        <fullName evidence="5">Ribulose-bisphosphate carboxylase small chain</fullName>
    </submittedName>
</protein>
<comment type="subunit">
    <text evidence="3">Heterohexadecamer of 8 large and 8 small subunits.</text>
</comment>
<proteinExistence type="inferred from homology"/>
<gene>
    <name evidence="5" type="ORF">SAMN04488243_12924</name>
</gene>
<keyword evidence="2" id="KW-0120">Carbon dioxide fixation</keyword>
<sequence length="143" mass="17076">MRITQGTFSYLPDLTDEEIEAQIRYIIQNGWAVSIEYTDDPSPYNVYWNMWGLPMFDLEDPAPAMYEFKKCREAFPNHYIKINGYDPSPMWQAQRVSFIAHRPPVEEPGFRLHRTLWSDGRRLKYTLEAYATQKPEGERYREE</sequence>
<evidence type="ECO:0000313" key="5">
    <source>
        <dbReference type="EMBL" id="SDF17163.1"/>
    </source>
</evidence>
<dbReference type="CDD" id="cd03527">
    <property type="entry name" value="RuBisCO_small"/>
    <property type="match status" value="1"/>
</dbReference>
<evidence type="ECO:0000313" key="6">
    <source>
        <dbReference type="Proteomes" id="UP000199446"/>
    </source>
</evidence>
<dbReference type="PANTHER" id="PTHR31262">
    <property type="entry name" value="RIBULOSE BISPHOSPHATE CARBOXYLASE SMALL CHAIN 1, CHLOROPLASTIC"/>
    <property type="match status" value="1"/>
</dbReference>
<dbReference type="OrthoDB" id="25430at2"/>
<accession>A0A1G7IWY3</accession>
<feature type="domain" description="Ribulose bisphosphate carboxylase small subunit" evidence="4">
    <location>
        <begin position="4"/>
        <end position="103"/>
    </location>
</feature>
<dbReference type="Gene3D" id="3.30.190.10">
    <property type="entry name" value="Ribulose bisphosphate carboxylase, small subunit"/>
    <property type="match status" value="1"/>
</dbReference>
<evidence type="ECO:0000256" key="2">
    <source>
        <dbReference type="ARBA" id="ARBA00023300"/>
    </source>
</evidence>
<evidence type="ECO:0000256" key="1">
    <source>
        <dbReference type="ARBA" id="ARBA00022567"/>
    </source>
</evidence>
<dbReference type="SMART" id="SM00961">
    <property type="entry name" value="RuBisCO_small"/>
    <property type="match status" value="1"/>
</dbReference>
<dbReference type="InterPro" id="IPR024681">
    <property type="entry name" value="RuBisCO_ssu"/>
</dbReference>
<dbReference type="STRING" id="482827.SAMN04488243_12924"/>
<dbReference type="SUPFAM" id="SSF55239">
    <property type="entry name" value="RuBisCO, small subunit"/>
    <property type="match status" value="1"/>
</dbReference>
<dbReference type="PANTHER" id="PTHR31262:SF23">
    <property type="entry name" value="RIBULOSE BISPHOSPHATE CARBOXYLASE SMALL SUBUNIT"/>
    <property type="match status" value="1"/>
</dbReference>
<dbReference type="EMBL" id="FNBC01000029">
    <property type="protein sequence ID" value="SDF17163.1"/>
    <property type="molecule type" value="Genomic_DNA"/>
</dbReference>
<dbReference type="InterPro" id="IPR000894">
    <property type="entry name" value="RuBisCO_ssu_dom"/>
</dbReference>
<dbReference type="Proteomes" id="UP000199446">
    <property type="component" value="Unassembled WGS sequence"/>
</dbReference>
<dbReference type="GO" id="GO:0019253">
    <property type="term" value="P:reductive pentose-phosphate cycle"/>
    <property type="evidence" value="ECO:0007669"/>
    <property type="project" value="UniProtKB-KW"/>
</dbReference>
<dbReference type="Pfam" id="PF00101">
    <property type="entry name" value="RuBisCO_small"/>
    <property type="match status" value="1"/>
</dbReference>
<dbReference type="InterPro" id="IPR036385">
    <property type="entry name" value="RuBisCO_ssu_sf"/>
</dbReference>
<evidence type="ECO:0000256" key="3">
    <source>
        <dbReference type="ARBA" id="ARBA00038826"/>
    </source>
</evidence>
<evidence type="ECO:0000259" key="4">
    <source>
        <dbReference type="SMART" id="SM00961"/>
    </source>
</evidence>
<dbReference type="RefSeq" id="WP_093008193.1">
    <property type="nucleotide sequence ID" value="NZ_FNBC01000029.1"/>
</dbReference>